<feature type="domain" description="HTH cro/C1-type" evidence="1">
    <location>
        <begin position="8"/>
        <end position="62"/>
    </location>
</feature>
<dbReference type="PROSITE" id="PS50943">
    <property type="entry name" value="HTH_CROC1"/>
    <property type="match status" value="1"/>
</dbReference>
<evidence type="ECO:0000313" key="2">
    <source>
        <dbReference type="EMBL" id="CCH35213.1"/>
    </source>
</evidence>
<dbReference type="AlphaFoldDB" id="K0KFC2"/>
<protein>
    <submittedName>
        <fullName evidence="2">Transcriptional regulator, XRE family</fullName>
    </submittedName>
</protein>
<dbReference type="CDD" id="cd00093">
    <property type="entry name" value="HTH_XRE"/>
    <property type="match status" value="1"/>
</dbReference>
<reference evidence="2 3" key="1">
    <citation type="journal article" date="2012" name="BMC Genomics">
        <title>Complete genome sequence of Saccharothrix espanaensis DSM 44229T and comparison to the other completely sequenced Pseudonocardiaceae.</title>
        <authorList>
            <person name="Strobel T."/>
            <person name="Al-Dilaimi A."/>
            <person name="Blom J."/>
            <person name="Gessner A."/>
            <person name="Kalinowski J."/>
            <person name="Luzhetska M."/>
            <person name="Puhler A."/>
            <person name="Szczepanowski R."/>
            <person name="Bechthold A."/>
            <person name="Ruckert C."/>
        </authorList>
    </citation>
    <scope>NUCLEOTIDE SEQUENCE [LARGE SCALE GENOMIC DNA]</scope>
    <source>
        <strain evidence="3">ATCC 51144 / DSM 44229 / JCM 9112 / NBRC 15066 / NRRL 15764</strain>
    </source>
</reference>
<dbReference type="InterPro" id="IPR010982">
    <property type="entry name" value="Lambda_DNA-bd_dom_sf"/>
</dbReference>
<dbReference type="Gene3D" id="1.10.260.40">
    <property type="entry name" value="lambda repressor-like DNA-binding domains"/>
    <property type="match status" value="1"/>
</dbReference>
<dbReference type="KEGG" id="sesp:BN6_79950"/>
<proteinExistence type="predicted"/>
<name>K0KFC2_SACES</name>
<dbReference type="BioCyc" id="SESP1179773:BN6_RS38685-MONOMER"/>
<gene>
    <name evidence="2" type="ordered locus">BN6_79950</name>
</gene>
<accession>K0KFC2</accession>
<sequence length="466" mass="50612">MAVRRTGLAKARKAAGYTQESFAEAAHVDRATIARWEAGERSPRPYKRSMLARLLKIDMAKLDELLTVADVEPAPSPGKTSGVLLPVVVGGRRVLIPLAAKTVANSELGTLLEGQHPEDDGPVNQTGSLSEVVSTVNRRSLLARGIAIAALPRLGLDELQRVASAMEDPRRYLDGPVIDYFRRQLVLCKTDDGSLGPAAVLPVVLGILGAIETHAREVTPDVRRSLLLVGADAAEFAGWLYRDSHDAATAGFWHDRAIEWAQEAGDMPMQGYVLLKKSQMAYEERDGLRVLTLAQAAQYGPWQLPPKVRAEVTQQEARGMAMLGEPFSAVQQKLDDARRLVDVADTGDERHAHLGMYYDEGAHTLRVASCYVEAGKPAQAAALFADVLNTQALSRRDEGYFRARRASALALSGEPDDAAQEGLTAMGLVAELGSSRTKRELTRVLETLTPWANRSGPRALREAVRS</sequence>
<dbReference type="RefSeq" id="WP_015105320.1">
    <property type="nucleotide sequence ID" value="NC_019673.1"/>
</dbReference>
<dbReference type="HOGENOM" id="CLU_037937_2_0_11"/>
<dbReference type="OrthoDB" id="3698213at2"/>
<evidence type="ECO:0000313" key="3">
    <source>
        <dbReference type="Proteomes" id="UP000006281"/>
    </source>
</evidence>
<dbReference type="SMART" id="SM00530">
    <property type="entry name" value="HTH_XRE"/>
    <property type="match status" value="1"/>
</dbReference>
<evidence type="ECO:0000259" key="1">
    <source>
        <dbReference type="PROSITE" id="PS50943"/>
    </source>
</evidence>
<dbReference type="InterPro" id="IPR001387">
    <property type="entry name" value="Cro/C1-type_HTH"/>
</dbReference>
<dbReference type="PATRIC" id="fig|1179773.3.peg.8070"/>
<organism evidence="2 3">
    <name type="scientific">Saccharothrix espanaensis (strain ATCC 51144 / DSM 44229 / JCM 9112 / NBRC 15066 / NRRL 15764)</name>
    <dbReference type="NCBI Taxonomy" id="1179773"/>
    <lineage>
        <taxon>Bacteria</taxon>
        <taxon>Bacillati</taxon>
        <taxon>Actinomycetota</taxon>
        <taxon>Actinomycetes</taxon>
        <taxon>Pseudonocardiales</taxon>
        <taxon>Pseudonocardiaceae</taxon>
        <taxon>Saccharothrix</taxon>
    </lineage>
</organism>
<dbReference type="Proteomes" id="UP000006281">
    <property type="component" value="Chromosome"/>
</dbReference>
<keyword evidence="3" id="KW-1185">Reference proteome</keyword>
<dbReference type="Pfam" id="PF01381">
    <property type="entry name" value="HTH_3"/>
    <property type="match status" value="1"/>
</dbReference>
<dbReference type="STRING" id="1179773.BN6_79950"/>
<dbReference type="EMBL" id="HE804045">
    <property type="protein sequence ID" value="CCH35213.1"/>
    <property type="molecule type" value="Genomic_DNA"/>
</dbReference>
<dbReference type="GO" id="GO:0003677">
    <property type="term" value="F:DNA binding"/>
    <property type="evidence" value="ECO:0007669"/>
    <property type="project" value="InterPro"/>
</dbReference>
<dbReference type="SUPFAM" id="SSF47413">
    <property type="entry name" value="lambda repressor-like DNA-binding domains"/>
    <property type="match status" value="1"/>
</dbReference>
<dbReference type="eggNOG" id="COG1476">
    <property type="taxonomic scope" value="Bacteria"/>
</dbReference>